<dbReference type="Gene3D" id="3.40.50.300">
    <property type="entry name" value="P-loop containing nucleotide triphosphate hydrolases"/>
    <property type="match status" value="1"/>
</dbReference>
<dbReference type="PANTHER" id="PTHR40072">
    <property type="entry name" value="MOLYBDOPTERIN-GUANINE DINUCLEOTIDE BIOSYNTHESIS ADAPTER PROTEIN-RELATED"/>
    <property type="match status" value="1"/>
</dbReference>
<keyword evidence="3" id="KW-1185">Reference proteome</keyword>
<dbReference type="SUPFAM" id="SSF52540">
    <property type="entry name" value="P-loop containing nucleoside triphosphate hydrolases"/>
    <property type="match status" value="1"/>
</dbReference>
<reference evidence="3" key="1">
    <citation type="submission" date="2017-11" db="EMBL/GenBank/DDBJ databases">
        <authorList>
            <person name="Watanabe M."/>
            <person name="Kojima H."/>
        </authorList>
    </citation>
    <scope>NUCLEOTIDE SEQUENCE [LARGE SCALE GENOMIC DNA]</scope>
    <source>
        <strain evidence="3">Tokyo 01</strain>
    </source>
</reference>
<dbReference type="NCBIfam" id="TIGR00176">
    <property type="entry name" value="mobB"/>
    <property type="match status" value="1"/>
</dbReference>
<protein>
    <submittedName>
        <fullName evidence="2">Molybdopterin-guanine dinucleotide biosynthesis protein B</fullName>
    </submittedName>
</protein>
<comment type="caution">
    <text evidence="2">The sequence shown here is derived from an EMBL/GenBank/DDBJ whole genome shotgun (WGS) entry which is preliminary data.</text>
</comment>
<reference evidence="3" key="2">
    <citation type="submission" date="2019-01" db="EMBL/GenBank/DDBJ databases">
        <title>Genome sequence of Desulfonema ishimotonii strain Tokyo 01.</title>
        <authorList>
            <person name="Fukui M."/>
        </authorList>
    </citation>
    <scope>NUCLEOTIDE SEQUENCE [LARGE SCALE GENOMIC DNA]</scope>
    <source>
        <strain evidence="3">Tokyo 01</strain>
    </source>
</reference>
<feature type="domain" description="Molybdopterin-guanine dinucleotide biosynthesis protein B (MobB)" evidence="1">
    <location>
        <begin position="4"/>
        <end position="135"/>
    </location>
</feature>
<evidence type="ECO:0000313" key="3">
    <source>
        <dbReference type="Proteomes" id="UP000288096"/>
    </source>
</evidence>
<dbReference type="AlphaFoldDB" id="A0A401FW55"/>
<sequence length="162" mass="17891">MPPMISIVGKSGSGKTTLIVKLIPELKKRGYRIGTVKHTSHGFDVDKKGKDSDRHKSAGAETVIVASRNRIAMVRDMECDTLDALEPFFQDMDLVITEGYKQENRPKIEVFRTAAQKTPLFGDKQYNSIVAVITDADVAGDLPTFGLDDIQSIADFIEGNYL</sequence>
<name>A0A401FW55_9BACT</name>
<dbReference type="GO" id="GO:0006777">
    <property type="term" value="P:Mo-molybdopterin cofactor biosynthetic process"/>
    <property type="evidence" value="ECO:0007669"/>
    <property type="project" value="InterPro"/>
</dbReference>
<dbReference type="Pfam" id="PF03205">
    <property type="entry name" value="MobB"/>
    <property type="match status" value="1"/>
</dbReference>
<evidence type="ECO:0000313" key="2">
    <source>
        <dbReference type="EMBL" id="GBC61191.1"/>
    </source>
</evidence>
<dbReference type="EMBL" id="BEXT01000001">
    <property type="protein sequence ID" value="GBC61191.1"/>
    <property type="molecule type" value="Genomic_DNA"/>
</dbReference>
<dbReference type="InterPro" id="IPR052539">
    <property type="entry name" value="MGD_biosynthesis_adapter"/>
</dbReference>
<proteinExistence type="predicted"/>
<dbReference type="GO" id="GO:0005525">
    <property type="term" value="F:GTP binding"/>
    <property type="evidence" value="ECO:0007669"/>
    <property type="project" value="InterPro"/>
</dbReference>
<gene>
    <name evidence="2" type="ORF">DENIS_2151</name>
</gene>
<dbReference type="Proteomes" id="UP000288096">
    <property type="component" value="Unassembled WGS sequence"/>
</dbReference>
<dbReference type="InterPro" id="IPR027417">
    <property type="entry name" value="P-loop_NTPase"/>
</dbReference>
<evidence type="ECO:0000259" key="1">
    <source>
        <dbReference type="Pfam" id="PF03205"/>
    </source>
</evidence>
<accession>A0A401FW55</accession>
<dbReference type="PANTHER" id="PTHR40072:SF1">
    <property type="entry name" value="MOLYBDOPTERIN-GUANINE DINUCLEOTIDE BIOSYNTHESIS ADAPTER PROTEIN"/>
    <property type="match status" value="1"/>
</dbReference>
<dbReference type="CDD" id="cd03116">
    <property type="entry name" value="MobB"/>
    <property type="match status" value="1"/>
</dbReference>
<dbReference type="InterPro" id="IPR004435">
    <property type="entry name" value="MobB_dom"/>
</dbReference>
<dbReference type="RefSeq" id="WP_231714473.1">
    <property type="nucleotide sequence ID" value="NZ_BEXT01000001.1"/>
</dbReference>
<organism evidence="2 3">
    <name type="scientific">Desulfonema ishimotonii</name>
    <dbReference type="NCBI Taxonomy" id="45657"/>
    <lineage>
        <taxon>Bacteria</taxon>
        <taxon>Pseudomonadati</taxon>
        <taxon>Thermodesulfobacteriota</taxon>
        <taxon>Desulfobacteria</taxon>
        <taxon>Desulfobacterales</taxon>
        <taxon>Desulfococcaceae</taxon>
        <taxon>Desulfonema</taxon>
    </lineage>
</organism>